<dbReference type="EMBL" id="DUZY01000005">
    <property type="protein sequence ID" value="DAD41648.1"/>
    <property type="molecule type" value="Genomic_DNA"/>
</dbReference>
<dbReference type="Proteomes" id="UP000607653">
    <property type="component" value="Unassembled WGS sequence"/>
</dbReference>
<dbReference type="AlphaFoldDB" id="A0A822ZIW9"/>
<sequence>MELQASNYFDTNQKKNFTSRNRKEKKEKNCKSATTIMQMYSGSINLQVSLSEGDFMVFQDDEVLSPVNCLD</sequence>
<gene>
    <name evidence="2" type="ORF">HUJ06_015971</name>
</gene>
<accession>A0A822ZIW9</accession>
<evidence type="ECO:0000313" key="2">
    <source>
        <dbReference type="EMBL" id="DAD41648.1"/>
    </source>
</evidence>
<organism evidence="2 3">
    <name type="scientific">Nelumbo nucifera</name>
    <name type="common">Sacred lotus</name>
    <dbReference type="NCBI Taxonomy" id="4432"/>
    <lineage>
        <taxon>Eukaryota</taxon>
        <taxon>Viridiplantae</taxon>
        <taxon>Streptophyta</taxon>
        <taxon>Embryophyta</taxon>
        <taxon>Tracheophyta</taxon>
        <taxon>Spermatophyta</taxon>
        <taxon>Magnoliopsida</taxon>
        <taxon>Proteales</taxon>
        <taxon>Nelumbonaceae</taxon>
        <taxon>Nelumbo</taxon>
    </lineage>
</organism>
<evidence type="ECO:0000256" key="1">
    <source>
        <dbReference type="SAM" id="MobiDB-lite"/>
    </source>
</evidence>
<evidence type="ECO:0000313" key="3">
    <source>
        <dbReference type="Proteomes" id="UP000607653"/>
    </source>
</evidence>
<feature type="region of interest" description="Disordered" evidence="1">
    <location>
        <begin position="1"/>
        <end position="29"/>
    </location>
</feature>
<feature type="compositionally biased region" description="Polar residues" evidence="1">
    <location>
        <begin position="1"/>
        <end position="18"/>
    </location>
</feature>
<reference evidence="2 3" key="1">
    <citation type="journal article" date="2020" name="Mol. Biol. Evol.">
        <title>Distinct Expression and Methylation Patterns for Genes with Different Fates following a Single Whole-Genome Duplication in Flowering Plants.</title>
        <authorList>
            <person name="Shi T."/>
            <person name="Rahmani R.S."/>
            <person name="Gugger P.F."/>
            <person name="Wang M."/>
            <person name="Li H."/>
            <person name="Zhang Y."/>
            <person name="Li Z."/>
            <person name="Wang Q."/>
            <person name="Van de Peer Y."/>
            <person name="Marchal K."/>
            <person name="Chen J."/>
        </authorList>
    </citation>
    <scope>NUCLEOTIDE SEQUENCE [LARGE SCALE GENOMIC DNA]</scope>
    <source>
        <tissue evidence="2">Leaf</tissue>
    </source>
</reference>
<proteinExistence type="predicted"/>
<comment type="caution">
    <text evidence="2">The sequence shown here is derived from an EMBL/GenBank/DDBJ whole genome shotgun (WGS) entry which is preliminary data.</text>
</comment>
<keyword evidence="3" id="KW-1185">Reference proteome</keyword>
<protein>
    <submittedName>
        <fullName evidence="2">Uncharacterized protein</fullName>
    </submittedName>
</protein>
<name>A0A822ZIW9_NELNU</name>